<evidence type="ECO:0000313" key="2">
    <source>
        <dbReference type="EMBL" id="RWY57333.1"/>
    </source>
</evidence>
<dbReference type="CDD" id="cd00761">
    <property type="entry name" value="Glyco_tranf_GTA_type"/>
    <property type="match status" value="1"/>
</dbReference>
<evidence type="ECO:0000259" key="1">
    <source>
        <dbReference type="Pfam" id="PF00535"/>
    </source>
</evidence>
<dbReference type="SUPFAM" id="SSF53448">
    <property type="entry name" value="Nucleotide-diphospho-sugar transferases"/>
    <property type="match status" value="1"/>
</dbReference>
<dbReference type="GO" id="GO:0016758">
    <property type="term" value="F:hexosyltransferase activity"/>
    <property type="evidence" value="ECO:0007669"/>
    <property type="project" value="UniProtKB-ARBA"/>
</dbReference>
<dbReference type="AlphaFoldDB" id="A0A444MUM8"/>
<reference evidence="2 3" key="1">
    <citation type="submission" date="2019-01" db="EMBL/GenBank/DDBJ databases">
        <title>Mucilaginibacter antarcticum sp. nov., isolated from antarctic soil.</title>
        <authorList>
            <person name="Yan Y.-Q."/>
            <person name="Du Z.-J."/>
        </authorList>
    </citation>
    <scope>NUCLEOTIDE SEQUENCE [LARGE SCALE GENOMIC DNA]</scope>
    <source>
        <strain evidence="2 3">F01003</strain>
    </source>
</reference>
<dbReference type="PANTHER" id="PTHR22916">
    <property type="entry name" value="GLYCOSYLTRANSFERASE"/>
    <property type="match status" value="1"/>
</dbReference>
<dbReference type="Proteomes" id="UP000286701">
    <property type="component" value="Unassembled WGS sequence"/>
</dbReference>
<keyword evidence="2" id="KW-0808">Transferase</keyword>
<dbReference type="EMBL" id="SBIW01000001">
    <property type="protein sequence ID" value="RWY57333.1"/>
    <property type="molecule type" value="Genomic_DNA"/>
</dbReference>
<gene>
    <name evidence="2" type="ORF">EPL05_02020</name>
</gene>
<protein>
    <submittedName>
        <fullName evidence="2">Glycosyltransferase family 2 protein</fullName>
    </submittedName>
</protein>
<keyword evidence="3" id="KW-1185">Reference proteome</keyword>
<dbReference type="Gene3D" id="3.90.550.10">
    <property type="entry name" value="Spore Coat Polysaccharide Biosynthesis Protein SpsA, Chain A"/>
    <property type="match status" value="1"/>
</dbReference>
<accession>A0A444MUM8</accession>
<organism evidence="2 3">
    <name type="scientific">Mucilaginibacter gilvus</name>
    <dbReference type="NCBI Taxonomy" id="2305909"/>
    <lineage>
        <taxon>Bacteria</taxon>
        <taxon>Pseudomonadati</taxon>
        <taxon>Bacteroidota</taxon>
        <taxon>Sphingobacteriia</taxon>
        <taxon>Sphingobacteriales</taxon>
        <taxon>Sphingobacteriaceae</taxon>
        <taxon>Mucilaginibacter</taxon>
    </lineage>
</organism>
<proteinExistence type="predicted"/>
<sequence>MVSISVIIPTYNPNVARLCQTLSALKNQTFPLNLWELIIIDNNSSNHFAKGLDLSWHPAATIITENKQGLTYARIKGFSVARGEIIILADDDNVLDKNYLQNVRGIFQANSGLGSIGGKSVPQFESPPPEWLSPFYDSLALRDLGDNRIIDTWRNNYPAAAPIGAGMAIRENALRTYISAHHAATNVITDRTATSLSSGGDNEINLAILKSGWAVGYFPELTLEHIIPAERITIAYMAKLVFGINRSWAILLAKHKISPWASIHKNTLLFRKIKSYISNKAWQGEGNYLRWKAACGIFQGRAEGNRK</sequence>
<dbReference type="OrthoDB" id="786280at2"/>
<dbReference type="RefSeq" id="WP_128531839.1">
    <property type="nucleotide sequence ID" value="NZ_SBIW01000001.1"/>
</dbReference>
<dbReference type="PANTHER" id="PTHR22916:SF64">
    <property type="entry name" value="TRANSFERASE, PUTATIVE-RELATED"/>
    <property type="match status" value="1"/>
</dbReference>
<comment type="caution">
    <text evidence="2">The sequence shown here is derived from an EMBL/GenBank/DDBJ whole genome shotgun (WGS) entry which is preliminary data.</text>
</comment>
<dbReference type="Pfam" id="PF00535">
    <property type="entry name" value="Glycos_transf_2"/>
    <property type="match status" value="1"/>
</dbReference>
<dbReference type="InterPro" id="IPR001173">
    <property type="entry name" value="Glyco_trans_2-like"/>
</dbReference>
<feature type="domain" description="Glycosyltransferase 2-like" evidence="1">
    <location>
        <begin position="5"/>
        <end position="125"/>
    </location>
</feature>
<dbReference type="InterPro" id="IPR029044">
    <property type="entry name" value="Nucleotide-diphossugar_trans"/>
</dbReference>
<evidence type="ECO:0000313" key="3">
    <source>
        <dbReference type="Proteomes" id="UP000286701"/>
    </source>
</evidence>
<name>A0A444MUM8_9SPHI</name>